<protein>
    <recommendedName>
        <fullName evidence="1">Heterokaryon incompatibility domain-containing protein</fullName>
    </recommendedName>
</protein>
<proteinExistence type="predicted"/>
<reference evidence="2 3" key="1">
    <citation type="submission" date="2018-12" db="EMBL/GenBank/DDBJ databases">
        <title>Draft genome sequence of Xylaria grammica IHI A82.</title>
        <authorList>
            <person name="Buettner E."/>
            <person name="Kellner H."/>
        </authorList>
    </citation>
    <scope>NUCLEOTIDE SEQUENCE [LARGE SCALE GENOMIC DNA]</scope>
    <source>
        <strain evidence="2 3">IHI A82</strain>
    </source>
</reference>
<accession>A0A439DH41</accession>
<evidence type="ECO:0000259" key="1">
    <source>
        <dbReference type="Pfam" id="PF06985"/>
    </source>
</evidence>
<sequence>MGLCPKCRGLDLVAALRRAQGSPGSPHDDNYDDGHGVIGGWYTFGRDVFASALLCRLCALVCRGWRKWRLKVIRDSITDMVFDPSDPPDDLYDDIEDMDVYLGGKTSFDFIRQERYCSEGEKWNYVLAVACTGADSQTSWGVHDQLVAELRITHVDDESPVELAGFGLGATVCEDPMATASVSIAKDWLENCVLKHESCRAKAAGASLPTRFLDIGNESEGDRIFLRESSGEEDRRYVALSHCWGTTRPLCLTSATLETHKQGIFIQRLPKTFQDAVTVVRTLGLRYIWIDSLCIIQDDAEDWRNEAGRMAGVYRNAHFVLSATRASSDEEGFLGTRPTLDHVAFTDSSSNSLLTLKLLPPSPLGEESGLDAHIVADEPLSRRAWCLQERYLARRILHYVAQQMVWECSELRAAEDGNFALMVGDQLGRIQQSAISSNTVFNARTREVNGVTEVPEYRYMEWYSMIENYTSRDITKDSDRLPALLGMRVALELEVDDIYLAGIWLKGLLEGLMWCATSTEKPLTHPNGAMVPSWAWASVKGPVQFPIYSWFDVRARWKVQSTFEPTADYISHSDTFADGVSTPSELRLAAAVVSVLSIQPRAEAPPESGAVLGSPPERSTVADQSFCFQVLGQAGELREFWIDGAFDLREEENSIDTSDLYVILLTRLPFIFEDFEFLEHRFGLLAVRQTETGNYKRVGYVDGCLLKEDVVFAFPREEGDMYAPEINGLAPDPLRFEREQVILI</sequence>
<evidence type="ECO:0000313" key="3">
    <source>
        <dbReference type="Proteomes" id="UP000286045"/>
    </source>
</evidence>
<keyword evidence="3" id="KW-1185">Reference proteome</keyword>
<organism evidence="2 3">
    <name type="scientific">Xylaria grammica</name>
    <dbReference type="NCBI Taxonomy" id="363999"/>
    <lineage>
        <taxon>Eukaryota</taxon>
        <taxon>Fungi</taxon>
        <taxon>Dikarya</taxon>
        <taxon>Ascomycota</taxon>
        <taxon>Pezizomycotina</taxon>
        <taxon>Sordariomycetes</taxon>
        <taxon>Xylariomycetidae</taxon>
        <taxon>Xylariales</taxon>
        <taxon>Xylariaceae</taxon>
        <taxon>Xylaria</taxon>
    </lineage>
</organism>
<dbReference type="Proteomes" id="UP000286045">
    <property type="component" value="Unassembled WGS sequence"/>
</dbReference>
<comment type="caution">
    <text evidence="2">The sequence shown here is derived from an EMBL/GenBank/DDBJ whole genome shotgun (WGS) entry which is preliminary data.</text>
</comment>
<dbReference type="InterPro" id="IPR010730">
    <property type="entry name" value="HET"/>
</dbReference>
<dbReference type="EMBL" id="RYZI01000020">
    <property type="protein sequence ID" value="RWA13730.1"/>
    <property type="molecule type" value="Genomic_DNA"/>
</dbReference>
<dbReference type="PANTHER" id="PTHR33112:SF16">
    <property type="entry name" value="HETEROKARYON INCOMPATIBILITY DOMAIN-CONTAINING PROTEIN"/>
    <property type="match status" value="1"/>
</dbReference>
<evidence type="ECO:0000313" key="2">
    <source>
        <dbReference type="EMBL" id="RWA13730.1"/>
    </source>
</evidence>
<dbReference type="PANTHER" id="PTHR33112">
    <property type="entry name" value="DOMAIN PROTEIN, PUTATIVE-RELATED"/>
    <property type="match status" value="1"/>
</dbReference>
<name>A0A439DH41_9PEZI</name>
<dbReference type="AlphaFoldDB" id="A0A439DH41"/>
<gene>
    <name evidence="2" type="ORF">EKO27_g1372</name>
</gene>
<dbReference type="Pfam" id="PF06985">
    <property type="entry name" value="HET"/>
    <property type="match status" value="1"/>
</dbReference>
<feature type="domain" description="Heterokaryon incompatibility" evidence="1">
    <location>
        <begin position="237"/>
        <end position="389"/>
    </location>
</feature>